<accession>A0ABN8MI84</accession>
<proteinExistence type="predicted"/>
<dbReference type="CDD" id="cd05382">
    <property type="entry name" value="CAP_GAPR1-like"/>
    <property type="match status" value="1"/>
</dbReference>
<dbReference type="InterPro" id="IPR034113">
    <property type="entry name" value="SCP_GAPR1-like"/>
</dbReference>
<dbReference type="InterPro" id="IPR018244">
    <property type="entry name" value="Allrgn_V5/Tpx1_CS"/>
</dbReference>
<feature type="domain" description="ShKT" evidence="5">
    <location>
        <begin position="158"/>
        <end position="198"/>
    </location>
</feature>
<evidence type="ECO:0000256" key="4">
    <source>
        <dbReference type="SAM" id="SignalP"/>
    </source>
</evidence>
<sequence>MYTFAIVLLLVAFQVSCDAAPRGLIPEPTTHADKPADVSQEKPADVSQEKPVEVPQEKPADVSEEKPGDVPQDISADVPREKPADFPQEKPTDVSQEKPADVSLEKYLEKRAACTDKQDRGNCQYWKNSGFCHRSSRYYAYMQDHCYATCSNCRSTTCRADKQDRGNCQYWKNSGFCHRSSKYYAYMQDHCYATCTNCKSQSTTANQGEFVTNESTTRDRISYYISKHREEKFSLTLNKFKYIQFAACRADKQDRGNCQYWKNSGYCHRRSRYYAYMQDHCYATCTNCNSQSTAANQGESVTNISTTRDLRIFSYTMKKFKYIQFAGCRADKQDRGNCQYWKNRGYCHRRSQYYAYMQDHCYATCNNCQSAKGTTSTSQQGQVQNACLKVHNYWRAQHGARALVWDATLAQHAQAWANHLAATNTFEHAKNTGEGENLFKSGGDASYKEAVDAWYNEERLYNYNHPGFSMATGHFTQVVWKGTTKLGCAIQKRGRETYIVARYSPPGNVVGTGTFAKNVGRKVHVC</sequence>
<dbReference type="EMBL" id="CALNXI010000512">
    <property type="protein sequence ID" value="CAH3028459.1"/>
    <property type="molecule type" value="Genomic_DNA"/>
</dbReference>
<dbReference type="InterPro" id="IPR035940">
    <property type="entry name" value="CAP_sf"/>
</dbReference>
<evidence type="ECO:0000259" key="5">
    <source>
        <dbReference type="PROSITE" id="PS51670"/>
    </source>
</evidence>
<gene>
    <name evidence="6" type="ORF">PEVE_00034140</name>
</gene>
<feature type="compositionally biased region" description="Basic and acidic residues" evidence="3">
    <location>
        <begin position="30"/>
        <end position="68"/>
    </location>
</feature>
<organism evidence="6 7">
    <name type="scientific">Porites evermanni</name>
    <dbReference type="NCBI Taxonomy" id="104178"/>
    <lineage>
        <taxon>Eukaryota</taxon>
        <taxon>Metazoa</taxon>
        <taxon>Cnidaria</taxon>
        <taxon>Anthozoa</taxon>
        <taxon>Hexacorallia</taxon>
        <taxon>Scleractinia</taxon>
        <taxon>Fungiina</taxon>
        <taxon>Poritidae</taxon>
        <taxon>Porites</taxon>
    </lineage>
</organism>
<keyword evidence="7" id="KW-1185">Reference proteome</keyword>
<feature type="signal peptide" evidence="4">
    <location>
        <begin position="1"/>
        <end position="19"/>
    </location>
</feature>
<dbReference type="Proteomes" id="UP001159427">
    <property type="component" value="Unassembled WGS sequence"/>
</dbReference>
<dbReference type="PRINTS" id="PR00837">
    <property type="entry name" value="V5TPXLIKE"/>
</dbReference>
<evidence type="ECO:0000256" key="2">
    <source>
        <dbReference type="PROSITE-ProRule" id="PRU01005"/>
    </source>
</evidence>
<dbReference type="SMART" id="SM00198">
    <property type="entry name" value="SCP"/>
    <property type="match status" value="1"/>
</dbReference>
<dbReference type="Gene3D" id="3.40.33.10">
    <property type="entry name" value="CAP"/>
    <property type="match status" value="1"/>
</dbReference>
<keyword evidence="1" id="KW-0800">Toxin</keyword>
<dbReference type="Gene3D" id="1.10.10.1940">
    <property type="match status" value="2"/>
</dbReference>
<comment type="caution">
    <text evidence="2">Lacks conserved residue(s) required for the propagation of feature annotation.</text>
</comment>
<dbReference type="Pfam" id="PF01549">
    <property type="entry name" value="ShK"/>
    <property type="match status" value="4"/>
</dbReference>
<feature type="domain" description="ShKT" evidence="5">
    <location>
        <begin position="114"/>
        <end position="153"/>
    </location>
</feature>
<feature type="domain" description="ShKT" evidence="5">
    <location>
        <begin position="328"/>
        <end position="368"/>
    </location>
</feature>
<dbReference type="InterPro" id="IPR001283">
    <property type="entry name" value="CRISP-related"/>
</dbReference>
<dbReference type="SUPFAM" id="SSF55797">
    <property type="entry name" value="PR-1-like"/>
    <property type="match status" value="1"/>
</dbReference>
<keyword evidence="4" id="KW-0732">Signal</keyword>
<dbReference type="InterPro" id="IPR002413">
    <property type="entry name" value="V5_allergen-like"/>
</dbReference>
<evidence type="ECO:0000313" key="7">
    <source>
        <dbReference type="Proteomes" id="UP001159427"/>
    </source>
</evidence>
<dbReference type="PROSITE" id="PS01009">
    <property type="entry name" value="CRISP_1"/>
    <property type="match status" value="1"/>
</dbReference>
<evidence type="ECO:0000256" key="3">
    <source>
        <dbReference type="SAM" id="MobiDB-lite"/>
    </source>
</evidence>
<protein>
    <recommendedName>
        <fullName evidence="5">ShKT domain-containing protein</fullName>
    </recommendedName>
</protein>
<name>A0ABN8MI84_9CNID</name>
<dbReference type="InterPro" id="IPR014044">
    <property type="entry name" value="CAP_dom"/>
</dbReference>
<dbReference type="SMART" id="SM00254">
    <property type="entry name" value="ShKT"/>
    <property type="match status" value="4"/>
</dbReference>
<comment type="caution">
    <text evidence="6">The sequence shown here is derived from an EMBL/GenBank/DDBJ whole genome shotgun (WGS) entry which is preliminary data.</text>
</comment>
<dbReference type="PRINTS" id="PR00838">
    <property type="entry name" value="V5ALLERGEN"/>
</dbReference>
<feature type="compositionally biased region" description="Basic and acidic residues" evidence="3">
    <location>
        <begin position="78"/>
        <end position="102"/>
    </location>
</feature>
<feature type="region of interest" description="Disordered" evidence="3">
    <location>
        <begin position="26"/>
        <end position="102"/>
    </location>
</feature>
<feature type="chain" id="PRO_5046809212" description="ShKT domain-containing protein" evidence="4">
    <location>
        <begin position="20"/>
        <end position="526"/>
    </location>
</feature>
<evidence type="ECO:0000256" key="1">
    <source>
        <dbReference type="ARBA" id="ARBA00022656"/>
    </source>
</evidence>
<evidence type="ECO:0000313" key="6">
    <source>
        <dbReference type="EMBL" id="CAH3028459.1"/>
    </source>
</evidence>
<dbReference type="PROSITE" id="PS51670">
    <property type="entry name" value="SHKT"/>
    <property type="match status" value="3"/>
</dbReference>
<dbReference type="InterPro" id="IPR003582">
    <property type="entry name" value="ShKT_dom"/>
</dbReference>
<reference evidence="6 7" key="1">
    <citation type="submission" date="2022-05" db="EMBL/GenBank/DDBJ databases">
        <authorList>
            <consortium name="Genoscope - CEA"/>
            <person name="William W."/>
        </authorList>
    </citation>
    <scope>NUCLEOTIDE SEQUENCE [LARGE SCALE GENOMIC DNA]</scope>
</reference>
<dbReference type="PANTHER" id="PTHR10334">
    <property type="entry name" value="CYSTEINE-RICH SECRETORY PROTEIN-RELATED"/>
    <property type="match status" value="1"/>
</dbReference>
<dbReference type="Pfam" id="PF00188">
    <property type="entry name" value="CAP"/>
    <property type="match status" value="1"/>
</dbReference>